<gene>
    <name evidence="6" type="ORF">PQU95_09710</name>
</gene>
<dbReference type="InterPro" id="IPR050093">
    <property type="entry name" value="ABC_SmlMolc_Importer"/>
</dbReference>
<evidence type="ECO:0000259" key="5">
    <source>
        <dbReference type="PROSITE" id="PS50893"/>
    </source>
</evidence>
<proteinExistence type="predicted"/>
<evidence type="ECO:0000256" key="3">
    <source>
        <dbReference type="ARBA" id="ARBA00022741"/>
    </source>
</evidence>
<keyword evidence="2" id="KW-0472">Membrane</keyword>
<evidence type="ECO:0000256" key="2">
    <source>
        <dbReference type="ARBA" id="ARBA00022475"/>
    </source>
</evidence>
<dbReference type="Proteomes" id="UP001219956">
    <property type="component" value="Unassembled WGS sequence"/>
</dbReference>
<evidence type="ECO:0000256" key="4">
    <source>
        <dbReference type="ARBA" id="ARBA00022840"/>
    </source>
</evidence>
<dbReference type="SMART" id="SM00382">
    <property type="entry name" value="AAA"/>
    <property type="match status" value="1"/>
</dbReference>
<dbReference type="PROSITE" id="PS50893">
    <property type="entry name" value="ABC_TRANSPORTER_2"/>
    <property type="match status" value="1"/>
</dbReference>
<dbReference type="EMBL" id="JAQQLF010000010">
    <property type="protein sequence ID" value="MDC7717487.1"/>
    <property type="molecule type" value="Genomic_DNA"/>
</dbReference>
<comment type="caution">
    <text evidence="6">The sequence shown here is derived from an EMBL/GenBank/DDBJ whole genome shotgun (WGS) entry which is preliminary data.</text>
</comment>
<dbReference type="PANTHER" id="PTHR42781:SF4">
    <property type="entry name" value="SPERMIDINE_PUTRESCINE IMPORT ATP-BINDING PROTEIN POTA"/>
    <property type="match status" value="1"/>
</dbReference>
<protein>
    <submittedName>
        <fullName evidence="6">ATP-binding cassette domain-containing protein</fullName>
    </submittedName>
</protein>
<dbReference type="RefSeq" id="WP_272751799.1">
    <property type="nucleotide sequence ID" value="NZ_JAQQLF010000010.1"/>
</dbReference>
<organism evidence="6 7">
    <name type="scientific">Vogesella aquatica</name>
    <dbReference type="NCBI Taxonomy" id="2984206"/>
    <lineage>
        <taxon>Bacteria</taxon>
        <taxon>Pseudomonadati</taxon>
        <taxon>Pseudomonadota</taxon>
        <taxon>Betaproteobacteria</taxon>
        <taxon>Neisseriales</taxon>
        <taxon>Chromobacteriaceae</taxon>
        <taxon>Vogesella</taxon>
    </lineage>
</organism>
<keyword evidence="1" id="KW-0813">Transport</keyword>
<keyword evidence="2" id="KW-1003">Cell membrane</keyword>
<evidence type="ECO:0000313" key="6">
    <source>
        <dbReference type="EMBL" id="MDC7717487.1"/>
    </source>
</evidence>
<dbReference type="Pfam" id="PF00005">
    <property type="entry name" value="ABC_tran"/>
    <property type="match status" value="1"/>
</dbReference>
<evidence type="ECO:0000313" key="7">
    <source>
        <dbReference type="Proteomes" id="UP001219956"/>
    </source>
</evidence>
<keyword evidence="4 6" id="KW-0067">ATP-binding</keyword>
<feature type="domain" description="ABC transporter" evidence="5">
    <location>
        <begin position="1"/>
        <end position="232"/>
    </location>
</feature>
<reference evidence="6 7" key="1">
    <citation type="submission" date="2023-01" db="EMBL/GenBank/DDBJ databases">
        <title>Novel species of the genus Vogesella isolated from rivers.</title>
        <authorList>
            <person name="Lu H."/>
        </authorList>
    </citation>
    <scope>NUCLEOTIDE SEQUENCE [LARGE SCALE GENOMIC DNA]</scope>
    <source>
        <strain evidence="6 7">DC21W</strain>
    </source>
</reference>
<sequence>MLDIAIQKTLHTGKRRFELNVQLQSASQHTVLFGQSGAGKSLTLKAIAGLMTPDSGHIRLGGRLLFSQPGGVNLTPQARQLGYLFQDYALFPHLTVRQNVAFGLVHGWLNPRTRAQHDEVEHWLYTFGLAAMAQQLPGELSGGQRQRVALARALVAKPGALLLDEPFAALDPALRHDMRQTLLALLAQVQIPLVLITHDEQDVALFGQQVFELRDGQAHAANLATFPEAPPRHD</sequence>
<evidence type="ECO:0000256" key="1">
    <source>
        <dbReference type="ARBA" id="ARBA00022448"/>
    </source>
</evidence>
<dbReference type="Gene3D" id="3.40.50.300">
    <property type="entry name" value="P-loop containing nucleotide triphosphate hydrolases"/>
    <property type="match status" value="1"/>
</dbReference>
<dbReference type="GO" id="GO:0005524">
    <property type="term" value="F:ATP binding"/>
    <property type="evidence" value="ECO:0007669"/>
    <property type="project" value="UniProtKB-KW"/>
</dbReference>
<keyword evidence="7" id="KW-1185">Reference proteome</keyword>
<dbReference type="InterPro" id="IPR003593">
    <property type="entry name" value="AAA+_ATPase"/>
</dbReference>
<dbReference type="InterPro" id="IPR017871">
    <property type="entry name" value="ABC_transporter-like_CS"/>
</dbReference>
<keyword evidence="3" id="KW-0547">Nucleotide-binding</keyword>
<name>A0ABT5IY44_9NEIS</name>
<dbReference type="InterPro" id="IPR003439">
    <property type="entry name" value="ABC_transporter-like_ATP-bd"/>
</dbReference>
<accession>A0ABT5IY44</accession>
<dbReference type="PROSITE" id="PS00211">
    <property type="entry name" value="ABC_TRANSPORTER_1"/>
    <property type="match status" value="1"/>
</dbReference>
<dbReference type="SUPFAM" id="SSF52540">
    <property type="entry name" value="P-loop containing nucleoside triphosphate hydrolases"/>
    <property type="match status" value="1"/>
</dbReference>
<dbReference type="InterPro" id="IPR027417">
    <property type="entry name" value="P-loop_NTPase"/>
</dbReference>
<dbReference type="PANTHER" id="PTHR42781">
    <property type="entry name" value="SPERMIDINE/PUTRESCINE IMPORT ATP-BINDING PROTEIN POTA"/>
    <property type="match status" value="1"/>
</dbReference>